<feature type="transmembrane region" description="Helical" evidence="1">
    <location>
        <begin position="129"/>
        <end position="148"/>
    </location>
</feature>
<dbReference type="AlphaFoldDB" id="A0A843THY3"/>
<dbReference type="Proteomes" id="UP000652761">
    <property type="component" value="Unassembled WGS sequence"/>
</dbReference>
<organism evidence="2 3">
    <name type="scientific">Colocasia esculenta</name>
    <name type="common">Wild taro</name>
    <name type="synonym">Arum esculentum</name>
    <dbReference type="NCBI Taxonomy" id="4460"/>
    <lineage>
        <taxon>Eukaryota</taxon>
        <taxon>Viridiplantae</taxon>
        <taxon>Streptophyta</taxon>
        <taxon>Embryophyta</taxon>
        <taxon>Tracheophyta</taxon>
        <taxon>Spermatophyta</taxon>
        <taxon>Magnoliopsida</taxon>
        <taxon>Liliopsida</taxon>
        <taxon>Araceae</taxon>
        <taxon>Aroideae</taxon>
        <taxon>Colocasieae</taxon>
        <taxon>Colocasia</taxon>
    </lineage>
</organism>
<keyword evidence="3" id="KW-1185">Reference proteome</keyword>
<feature type="transmembrane region" description="Helical" evidence="1">
    <location>
        <begin position="396"/>
        <end position="415"/>
    </location>
</feature>
<sequence length="417" mass="44994">MRMLQVAVVAVTRAWQASPGVVLLVVFGAFEHVCIAKAERAYVWCGLHRCRVVCGAGGRCPYLAGCPFVVGDYFALVSTVSVLPQSLRCAVGLAGAFWRVFPERCLGGSSGGSPRTCFRCFCSSAYCSVFSDGLCCLVIGLCILVKVLPRIALLSLLVEVFPRSALCLFWATVVLPLWFEVCRLVGLHSVVLVGLCVLVAQMVCFVSRALYALPDGGLVSVVGVWRAVLLVEASIPRCGFPSRAWKILVVCAFFLCFPLVAQGGDAPLWCYVARVRIVATFWWSHLPFSCFWVELVAPLVLSFSCGIMGVSVALLCTDLLAWLARASIFPHRVLVLECFGFVPSGAWVHCIVPWVASGVGESTMCCAGCLFVRFVCHLMTSLGVGGIELSASGTRCAGQFLVVVPLPLWGGYFALFR</sequence>
<protein>
    <submittedName>
        <fullName evidence="2">Uncharacterized protein</fullName>
    </submittedName>
</protein>
<evidence type="ECO:0000313" key="3">
    <source>
        <dbReference type="Proteomes" id="UP000652761"/>
    </source>
</evidence>
<accession>A0A843THY3</accession>
<keyword evidence="1" id="KW-0812">Transmembrane</keyword>
<feature type="transmembrane region" description="Helical" evidence="1">
    <location>
        <begin position="160"/>
        <end position="179"/>
    </location>
</feature>
<name>A0A843THY3_COLES</name>
<keyword evidence="1" id="KW-1133">Transmembrane helix</keyword>
<feature type="transmembrane region" description="Helical" evidence="1">
    <location>
        <begin position="296"/>
        <end position="321"/>
    </location>
</feature>
<feature type="transmembrane region" description="Helical" evidence="1">
    <location>
        <begin position="185"/>
        <end position="205"/>
    </location>
</feature>
<feature type="transmembrane region" description="Helical" evidence="1">
    <location>
        <begin position="362"/>
        <end position="384"/>
    </location>
</feature>
<keyword evidence="1" id="KW-0472">Membrane</keyword>
<feature type="transmembrane region" description="Helical" evidence="1">
    <location>
        <begin position="243"/>
        <end position="261"/>
    </location>
</feature>
<evidence type="ECO:0000313" key="2">
    <source>
        <dbReference type="EMBL" id="MQL69727.1"/>
    </source>
</evidence>
<dbReference type="EMBL" id="NMUH01000046">
    <property type="protein sequence ID" value="MQL69727.1"/>
    <property type="molecule type" value="Genomic_DNA"/>
</dbReference>
<comment type="caution">
    <text evidence="2">The sequence shown here is derived from an EMBL/GenBank/DDBJ whole genome shotgun (WGS) entry which is preliminary data.</text>
</comment>
<feature type="transmembrane region" description="Helical" evidence="1">
    <location>
        <begin position="333"/>
        <end position="356"/>
    </location>
</feature>
<proteinExistence type="predicted"/>
<reference evidence="2" key="1">
    <citation type="submission" date="2017-07" db="EMBL/GenBank/DDBJ databases">
        <title>Taro Niue Genome Assembly and Annotation.</title>
        <authorList>
            <person name="Atibalentja N."/>
            <person name="Keating K."/>
            <person name="Fields C.J."/>
        </authorList>
    </citation>
    <scope>NUCLEOTIDE SEQUENCE</scope>
    <source>
        <strain evidence="2">Niue_2</strain>
        <tissue evidence="2">Leaf</tissue>
    </source>
</reference>
<evidence type="ECO:0000256" key="1">
    <source>
        <dbReference type="SAM" id="Phobius"/>
    </source>
</evidence>
<feature type="transmembrane region" description="Helical" evidence="1">
    <location>
        <begin position="212"/>
        <end position="231"/>
    </location>
</feature>
<gene>
    <name evidence="2" type="ORF">Taro_002053</name>
</gene>